<dbReference type="EMBL" id="FONY01000014">
    <property type="protein sequence ID" value="SFF06415.1"/>
    <property type="molecule type" value="Genomic_DNA"/>
</dbReference>
<evidence type="ECO:0000256" key="2">
    <source>
        <dbReference type="ARBA" id="ARBA00022679"/>
    </source>
</evidence>
<sequence length="270" mass="29178">MELQQIVEMAWNDRNLLKEKNTIEAIHTVIEELDKGRLRVATPTGSGWQVNEWVKKAVILYFPIREMQVSEVGIFEFHDKMKLKTGYKELGVRVVPPAVARYGAFISKGVILMPSYVNIGAYVDGGTMVDTWATVGSCAQIGIDVHLSGGVGIGGVLEPVQAAPVIIEDGAFIGSRCIVVEGARIGKQAVLGANVVITGSSKVIDVTGDAPVEYKGYVPERSVVIPGSYTKKFGAGEYHVSCALIIGKRKESTDLKTSLNEALRENEVTV</sequence>
<protein>
    <submittedName>
        <fullName evidence="6">2,3,4,5-tetrahydropyridine-2-carboxylate N-succinyltransferase</fullName>
    </submittedName>
</protein>
<feature type="domain" description="Tetrahydrodipicolinate-N-succinyltransferase chain A" evidence="5">
    <location>
        <begin position="2"/>
        <end position="64"/>
    </location>
</feature>
<dbReference type="Gene3D" id="2.160.10.10">
    <property type="entry name" value="Hexapeptide repeat proteins"/>
    <property type="match status" value="1"/>
</dbReference>
<dbReference type="Proteomes" id="UP000199513">
    <property type="component" value="Unassembled WGS sequence"/>
</dbReference>
<dbReference type="InterPro" id="IPR011004">
    <property type="entry name" value="Trimer_LpxA-like_sf"/>
</dbReference>
<dbReference type="RefSeq" id="WP_091544400.1">
    <property type="nucleotide sequence ID" value="NZ_FONY01000014.1"/>
</dbReference>
<evidence type="ECO:0000256" key="3">
    <source>
        <dbReference type="ARBA" id="ARBA00022737"/>
    </source>
</evidence>
<evidence type="ECO:0000256" key="1">
    <source>
        <dbReference type="ARBA" id="ARBA00007274"/>
    </source>
</evidence>
<comment type="similarity">
    <text evidence="1">Belongs to the transferase hexapeptide repeat family.</text>
</comment>
<keyword evidence="4" id="KW-0012">Acyltransferase</keyword>
<dbReference type="InterPro" id="IPR037133">
    <property type="entry name" value="THP_succinylTrfase_N_sf"/>
</dbReference>
<accession>A0A1I2FM69</accession>
<dbReference type="InterPro" id="IPR023180">
    <property type="entry name" value="THP_succinylTrfase_dom1"/>
</dbReference>
<dbReference type="SUPFAM" id="SSF51161">
    <property type="entry name" value="Trimeric LpxA-like enzymes"/>
    <property type="match status" value="1"/>
</dbReference>
<dbReference type="InterPro" id="IPR018357">
    <property type="entry name" value="Hexapep_transf_CS"/>
</dbReference>
<dbReference type="CDD" id="cd03350">
    <property type="entry name" value="LbH_THP_succinylT"/>
    <property type="match status" value="1"/>
</dbReference>
<name>A0A1I2FM69_9BACT</name>
<reference evidence="7" key="1">
    <citation type="submission" date="2016-10" db="EMBL/GenBank/DDBJ databases">
        <authorList>
            <person name="Varghese N."/>
            <person name="Submissions S."/>
        </authorList>
    </citation>
    <scope>NUCLEOTIDE SEQUENCE [LARGE SCALE GENOMIC DNA]</scope>
    <source>
        <strain>GEY</strain>
        <strain evidence="7">DSM 9560</strain>
    </source>
</reference>
<dbReference type="PANTHER" id="PTHR43300">
    <property type="entry name" value="ACETYLTRANSFERASE"/>
    <property type="match status" value="1"/>
</dbReference>
<evidence type="ECO:0000313" key="7">
    <source>
        <dbReference type="Proteomes" id="UP000199513"/>
    </source>
</evidence>
<proteinExistence type="inferred from homology"/>
<dbReference type="Gene3D" id="1.10.166.10">
    <property type="entry name" value="Tetrahydrodipicolinate-N-succinyltransferase, N-terminal domain"/>
    <property type="match status" value="1"/>
</dbReference>
<dbReference type="Pfam" id="PF14805">
    <property type="entry name" value="THDPS_N_2"/>
    <property type="match status" value="1"/>
</dbReference>
<dbReference type="GO" id="GO:0016746">
    <property type="term" value="F:acyltransferase activity"/>
    <property type="evidence" value="ECO:0007669"/>
    <property type="project" value="UniProtKB-KW"/>
</dbReference>
<keyword evidence="3" id="KW-0677">Repeat</keyword>
<keyword evidence="2 6" id="KW-0808">Transferase</keyword>
<dbReference type="InterPro" id="IPR050179">
    <property type="entry name" value="Trans_hexapeptide_repeat"/>
</dbReference>
<dbReference type="NCBIfam" id="NF008808">
    <property type="entry name" value="PRK11830.1"/>
    <property type="match status" value="1"/>
</dbReference>
<evidence type="ECO:0000259" key="5">
    <source>
        <dbReference type="Pfam" id="PF14805"/>
    </source>
</evidence>
<dbReference type="AlphaFoldDB" id="A0A1I2FM69"/>
<dbReference type="PROSITE" id="PS00101">
    <property type="entry name" value="HEXAPEP_TRANSFERASES"/>
    <property type="match status" value="1"/>
</dbReference>
<evidence type="ECO:0000256" key="4">
    <source>
        <dbReference type="ARBA" id="ARBA00023315"/>
    </source>
</evidence>
<evidence type="ECO:0000313" key="6">
    <source>
        <dbReference type="EMBL" id="SFF06415.1"/>
    </source>
</evidence>
<dbReference type="Pfam" id="PF14602">
    <property type="entry name" value="Hexapep_2"/>
    <property type="match status" value="1"/>
</dbReference>
<organism evidence="6 7">
    <name type="scientific">Thermoflexibacter ruber</name>
    <dbReference type="NCBI Taxonomy" id="1003"/>
    <lineage>
        <taxon>Bacteria</taxon>
        <taxon>Pseudomonadati</taxon>
        <taxon>Bacteroidota</taxon>
        <taxon>Cytophagia</taxon>
        <taxon>Cytophagales</taxon>
        <taxon>Thermoflexibacteraceae</taxon>
        <taxon>Thermoflexibacter</taxon>
    </lineage>
</organism>
<keyword evidence="7" id="KW-1185">Reference proteome</keyword>
<dbReference type="OrthoDB" id="9775362at2"/>
<gene>
    <name evidence="6" type="ORF">SAMN04488541_101477</name>
</gene>
<dbReference type="InterPro" id="IPR001451">
    <property type="entry name" value="Hexapep"/>
</dbReference>
<dbReference type="STRING" id="1003.SAMN04488541_101477"/>